<dbReference type="AlphaFoldDB" id="A0A9P5RR74"/>
<evidence type="ECO:0000259" key="11">
    <source>
        <dbReference type="PROSITE" id="PS50163"/>
    </source>
</evidence>
<dbReference type="GO" id="GO:0140664">
    <property type="term" value="F:ATP-dependent DNA damage sensor activity"/>
    <property type="evidence" value="ECO:0007669"/>
    <property type="project" value="InterPro"/>
</dbReference>
<protein>
    <submittedName>
        <fullName evidence="12">Meiotic recombination protein dmc1</fullName>
    </submittedName>
</protein>
<evidence type="ECO:0000256" key="7">
    <source>
        <dbReference type="ARBA" id="ARBA00023254"/>
    </source>
</evidence>
<reference evidence="12" key="1">
    <citation type="journal article" date="2020" name="Fungal Divers.">
        <title>Resolving the Mortierellaceae phylogeny through synthesis of multi-gene phylogenetics and phylogenomics.</title>
        <authorList>
            <person name="Vandepol N."/>
            <person name="Liber J."/>
            <person name="Desiro A."/>
            <person name="Na H."/>
            <person name="Kennedy M."/>
            <person name="Barry K."/>
            <person name="Grigoriev I.V."/>
            <person name="Miller A.N."/>
            <person name="O'Donnell K."/>
            <person name="Stajich J.E."/>
            <person name="Bonito G."/>
        </authorList>
    </citation>
    <scope>NUCLEOTIDE SEQUENCE</scope>
    <source>
        <strain evidence="12">NRRL 6426</strain>
    </source>
</reference>
<keyword evidence="13" id="KW-1185">Reference proteome</keyword>
<keyword evidence="8" id="KW-0131">Cell cycle</keyword>
<dbReference type="GO" id="GO:0070192">
    <property type="term" value="P:chromosome organization involved in meiotic cell cycle"/>
    <property type="evidence" value="ECO:0007669"/>
    <property type="project" value="TreeGrafter"/>
</dbReference>
<dbReference type="PROSITE" id="PS50162">
    <property type="entry name" value="RECA_2"/>
    <property type="match status" value="1"/>
</dbReference>
<evidence type="ECO:0000256" key="6">
    <source>
        <dbReference type="ARBA" id="ARBA00023242"/>
    </source>
</evidence>
<evidence type="ECO:0000256" key="4">
    <source>
        <dbReference type="ARBA" id="ARBA00022840"/>
    </source>
</evidence>
<dbReference type="Gene3D" id="1.10.150.20">
    <property type="entry name" value="5' to 3' exonuclease, C-terminal subdomain"/>
    <property type="match status" value="1"/>
</dbReference>
<dbReference type="EMBL" id="JAAAUQ010001068">
    <property type="protein sequence ID" value="KAF9143406.1"/>
    <property type="molecule type" value="Genomic_DNA"/>
</dbReference>
<dbReference type="GO" id="GO:0003690">
    <property type="term" value="F:double-stranded DNA binding"/>
    <property type="evidence" value="ECO:0007669"/>
    <property type="project" value="TreeGrafter"/>
</dbReference>
<keyword evidence="6" id="KW-0539">Nucleus</keyword>
<dbReference type="InterPro" id="IPR010995">
    <property type="entry name" value="DNA_repair_Rad51/TF_NusA_a-hlx"/>
</dbReference>
<comment type="subcellular location">
    <subcellularLocation>
        <location evidence="1">Nucleus</location>
    </subcellularLocation>
</comment>
<dbReference type="InterPro" id="IPR016467">
    <property type="entry name" value="DNA_recomb/repair_RecA-like"/>
</dbReference>
<accession>A0A9P5RR74</accession>
<feature type="domain" description="RecA family profile 1" evidence="10">
    <location>
        <begin position="109"/>
        <end position="282"/>
    </location>
</feature>
<dbReference type="FunFam" id="1.10.150.20:FF:000032">
    <property type="entry name" value="meiotic recombination protein DMC1/LIM15 homolog"/>
    <property type="match status" value="1"/>
</dbReference>
<sequence length="351" mass="38660">MSMDQVVRDKNDPIEEDEEEVHSAYVLVSVSRFEDVDELQNHGINAADITKLKQAGICTIKCVQMTTKKNLCRIKGFSETKVEKLKEAAAKLHNASFITGLEYRVQRKKVLTISTGSKQLDELIGGGIQTMAITEAFGEFRTGKTQIAHTLCVVAQLPLQMGGGNGKAAFIDTEGTFRHERIKSIAERFGIDAEAALENILVARAYNSEHQMDLITEVAARFAEERGIFRLLVIDSIIALFRTDFSGRSELSERQQKLNQMLSRLVKIAEEFNIAVYLTNQVQSDPGGGLTFVADPKKPVGGHIMAHASTTRLYLRKGRGEERIAKVYDSPDVPEAEAPYAISAGGIADVS</sequence>
<evidence type="ECO:0000313" key="12">
    <source>
        <dbReference type="EMBL" id="KAF9143406.1"/>
    </source>
</evidence>
<feature type="domain" description="RecA family profile 2" evidence="11">
    <location>
        <begin position="289"/>
        <end position="351"/>
    </location>
</feature>
<dbReference type="Pfam" id="PF14520">
    <property type="entry name" value="HHH_5"/>
    <property type="match status" value="1"/>
</dbReference>
<dbReference type="GO" id="GO:0000794">
    <property type="term" value="C:condensed nuclear chromosome"/>
    <property type="evidence" value="ECO:0007669"/>
    <property type="project" value="TreeGrafter"/>
</dbReference>
<dbReference type="GO" id="GO:0005524">
    <property type="term" value="F:ATP binding"/>
    <property type="evidence" value="ECO:0007669"/>
    <property type="project" value="UniProtKB-KW"/>
</dbReference>
<dbReference type="Pfam" id="PF08423">
    <property type="entry name" value="Rad51"/>
    <property type="match status" value="1"/>
</dbReference>
<dbReference type="GO" id="GO:0000709">
    <property type="term" value="P:meiotic joint molecule formation"/>
    <property type="evidence" value="ECO:0007669"/>
    <property type="project" value="UniProtKB-ARBA"/>
</dbReference>
<keyword evidence="4 9" id="KW-0067">ATP-binding</keyword>
<dbReference type="InterPro" id="IPR020587">
    <property type="entry name" value="RecA_monomer-monomer_interface"/>
</dbReference>
<proteinExistence type="inferred from homology"/>
<dbReference type="PANTHER" id="PTHR22942:SF30">
    <property type="entry name" value="MEIOTIC RECOMBINATION PROTEIN DMC1_LIM15 HOMOLOG"/>
    <property type="match status" value="1"/>
</dbReference>
<keyword evidence="7" id="KW-0469">Meiosis</keyword>
<dbReference type="InterPro" id="IPR013632">
    <property type="entry name" value="Rad51_C"/>
</dbReference>
<dbReference type="NCBIfam" id="NF003301">
    <property type="entry name" value="PRK04301.1"/>
    <property type="match status" value="1"/>
</dbReference>
<dbReference type="GO" id="GO:0000150">
    <property type="term" value="F:DNA strand exchange activity"/>
    <property type="evidence" value="ECO:0007669"/>
    <property type="project" value="InterPro"/>
</dbReference>
<dbReference type="GO" id="GO:0006312">
    <property type="term" value="P:mitotic recombination"/>
    <property type="evidence" value="ECO:0007669"/>
    <property type="project" value="TreeGrafter"/>
</dbReference>
<dbReference type="CDD" id="cd19514">
    <property type="entry name" value="DMC1"/>
    <property type="match status" value="1"/>
</dbReference>
<evidence type="ECO:0000259" key="10">
    <source>
        <dbReference type="PROSITE" id="PS50162"/>
    </source>
</evidence>
<gene>
    <name evidence="12" type="primary">DMC1</name>
    <name evidence="12" type="ORF">BG015_000431</name>
</gene>
<dbReference type="Gene3D" id="3.40.50.300">
    <property type="entry name" value="P-loop containing nucleotide triphosphate hydrolases"/>
    <property type="match status" value="1"/>
</dbReference>
<dbReference type="OrthoDB" id="10251254at2759"/>
<evidence type="ECO:0000256" key="5">
    <source>
        <dbReference type="ARBA" id="ARBA00023125"/>
    </source>
</evidence>
<dbReference type="SUPFAM" id="SSF47794">
    <property type="entry name" value="Rad51 N-terminal domain-like"/>
    <property type="match status" value="1"/>
</dbReference>
<dbReference type="SMART" id="SM00382">
    <property type="entry name" value="AAA"/>
    <property type="match status" value="1"/>
</dbReference>
<dbReference type="NCBIfam" id="TIGR02238">
    <property type="entry name" value="recomb_DMC1"/>
    <property type="match status" value="1"/>
</dbReference>
<organism evidence="12 13">
    <name type="scientific">Linnemannia schmuckeri</name>
    <dbReference type="NCBI Taxonomy" id="64567"/>
    <lineage>
        <taxon>Eukaryota</taxon>
        <taxon>Fungi</taxon>
        <taxon>Fungi incertae sedis</taxon>
        <taxon>Mucoromycota</taxon>
        <taxon>Mortierellomycotina</taxon>
        <taxon>Mortierellomycetes</taxon>
        <taxon>Mortierellales</taxon>
        <taxon>Mortierellaceae</taxon>
        <taxon>Linnemannia</taxon>
    </lineage>
</organism>
<evidence type="ECO:0000256" key="1">
    <source>
        <dbReference type="ARBA" id="ARBA00004123"/>
    </source>
</evidence>
<dbReference type="InterPro" id="IPR003593">
    <property type="entry name" value="AAA+_ATPase"/>
</dbReference>
<keyword evidence="3 9" id="KW-0547">Nucleotide-binding</keyword>
<dbReference type="GO" id="GO:0000730">
    <property type="term" value="P:DNA recombinase assembly"/>
    <property type="evidence" value="ECO:0007669"/>
    <property type="project" value="TreeGrafter"/>
</dbReference>
<dbReference type="FunFam" id="3.40.50.300:FF:000239">
    <property type="entry name" value="Meiotic recombination protein DMC1"/>
    <property type="match status" value="1"/>
</dbReference>
<dbReference type="InterPro" id="IPR020588">
    <property type="entry name" value="RecA_ATP-bd"/>
</dbReference>
<evidence type="ECO:0000256" key="2">
    <source>
        <dbReference type="ARBA" id="ARBA00008897"/>
    </source>
</evidence>
<dbReference type="InterPro" id="IPR027417">
    <property type="entry name" value="P-loop_NTPase"/>
</dbReference>
<keyword evidence="5" id="KW-0238">DNA-binding</keyword>
<evidence type="ECO:0000256" key="9">
    <source>
        <dbReference type="RuleBase" id="RU003422"/>
    </source>
</evidence>
<evidence type="ECO:0000256" key="3">
    <source>
        <dbReference type="ARBA" id="ARBA00022741"/>
    </source>
</evidence>
<dbReference type="GO" id="GO:0042148">
    <property type="term" value="P:DNA strand invasion"/>
    <property type="evidence" value="ECO:0007669"/>
    <property type="project" value="TreeGrafter"/>
</dbReference>
<comment type="caution">
    <text evidence="12">The sequence shown here is derived from an EMBL/GenBank/DDBJ whole genome shotgun (WGS) entry which is preliminary data.</text>
</comment>
<name>A0A9P5RR74_9FUNG</name>
<dbReference type="Proteomes" id="UP000748756">
    <property type="component" value="Unassembled WGS sequence"/>
</dbReference>
<comment type="similarity">
    <text evidence="2">Belongs to the RecA family. DMC1 subfamily.</text>
</comment>
<dbReference type="GO" id="GO:0003697">
    <property type="term" value="F:single-stranded DNA binding"/>
    <property type="evidence" value="ECO:0007669"/>
    <property type="project" value="TreeGrafter"/>
</dbReference>
<dbReference type="PIRSF" id="PIRSF005856">
    <property type="entry name" value="Rad51"/>
    <property type="match status" value="1"/>
</dbReference>
<dbReference type="PANTHER" id="PTHR22942">
    <property type="entry name" value="RECA/RAD51/RADA DNA STRAND-PAIRING FAMILY MEMBER"/>
    <property type="match status" value="1"/>
</dbReference>
<dbReference type="SUPFAM" id="SSF52540">
    <property type="entry name" value="P-loop containing nucleoside triphosphate hydrolases"/>
    <property type="match status" value="1"/>
</dbReference>
<dbReference type="PROSITE" id="PS50163">
    <property type="entry name" value="RECA_3"/>
    <property type="match status" value="1"/>
</dbReference>
<evidence type="ECO:0000313" key="13">
    <source>
        <dbReference type="Proteomes" id="UP000748756"/>
    </source>
</evidence>
<dbReference type="InterPro" id="IPR011940">
    <property type="entry name" value="Dmc1"/>
</dbReference>
<evidence type="ECO:0000256" key="8">
    <source>
        <dbReference type="ARBA" id="ARBA00023306"/>
    </source>
</evidence>